<dbReference type="Proteomes" id="UP000692954">
    <property type="component" value="Unassembled WGS sequence"/>
</dbReference>
<comment type="caution">
    <text evidence="1">The sequence shown here is derived from an EMBL/GenBank/DDBJ whole genome shotgun (WGS) entry which is preliminary data.</text>
</comment>
<reference evidence="1" key="1">
    <citation type="submission" date="2021-01" db="EMBL/GenBank/DDBJ databases">
        <authorList>
            <consortium name="Genoscope - CEA"/>
            <person name="William W."/>
        </authorList>
    </citation>
    <scope>NUCLEOTIDE SEQUENCE</scope>
</reference>
<organism evidence="1 2">
    <name type="scientific">Paramecium sonneborni</name>
    <dbReference type="NCBI Taxonomy" id="65129"/>
    <lineage>
        <taxon>Eukaryota</taxon>
        <taxon>Sar</taxon>
        <taxon>Alveolata</taxon>
        <taxon>Ciliophora</taxon>
        <taxon>Intramacronucleata</taxon>
        <taxon>Oligohymenophorea</taxon>
        <taxon>Peniculida</taxon>
        <taxon>Parameciidae</taxon>
        <taxon>Paramecium</taxon>
    </lineage>
</organism>
<dbReference type="EMBL" id="CAJJDN010000252">
    <property type="protein sequence ID" value="CAD8129931.1"/>
    <property type="molecule type" value="Genomic_DNA"/>
</dbReference>
<dbReference type="AlphaFoldDB" id="A0A8S1RMR1"/>
<protein>
    <submittedName>
        <fullName evidence="1">Uncharacterized protein</fullName>
    </submittedName>
</protein>
<evidence type="ECO:0000313" key="2">
    <source>
        <dbReference type="Proteomes" id="UP000692954"/>
    </source>
</evidence>
<proteinExistence type="predicted"/>
<accession>A0A8S1RMR1</accession>
<gene>
    <name evidence="1" type="ORF">PSON_ATCC_30995.1.T2520002</name>
</gene>
<sequence>MPINEENIICTNSIEINTHNLQKSLLFTQEVLNGRAIRLKLIKAESSLNEQSDDKVFESLRKQQALLNIIIRLQIHWSQRFACQSINYSYNHKKNMMMNLISLDCI</sequence>
<evidence type="ECO:0000313" key="1">
    <source>
        <dbReference type="EMBL" id="CAD8129931.1"/>
    </source>
</evidence>
<name>A0A8S1RMR1_9CILI</name>
<keyword evidence="2" id="KW-1185">Reference proteome</keyword>